<feature type="transmembrane region" description="Helical" evidence="1">
    <location>
        <begin position="106"/>
        <end position="127"/>
    </location>
</feature>
<feature type="transmembrane region" description="Helical" evidence="1">
    <location>
        <begin position="76"/>
        <end position="100"/>
    </location>
</feature>
<accession>A0ABR5IWJ8</accession>
<keyword evidence="1" id="KW-0812">Transmembrane</keyword>
<feature type="transmembrane region" description="Helical" evidence="1">
    <location>
        <begin position="20"/>
        <end position="40"/>
    </location>
</feature>
<name>A0ABR5IWJ8_9ACTN</name>
<evidence type="ECO:0008006" key="4">
    <source>
        <dbReference type="Google" id="ProtNLM"/>
    </source>
</evidence>
<keyword evidence="1" id="KW-0472">Membrane</keyword>
<comment type="caution">
    <text evidence="2">The sequence shown here is derived from an EMBL/GenBank/DDBJ whole genome shotgun (WGS) entry which is preliminary data.</text>
</comment>
<proteinExistence type="predicted"/>
<evidence type="ECO:0000313" key="3">
    <source>
        <dbReference type="Proteomes" id="UP000037020"/>
    </source>
</evidence>
<keyword evidence="3" id="KW-1185">Reference proteome</keyword>
<protein>
    <recommendedName>
        <fullName evidence="4">Integral membrane protein</fullName>
    </recommendedName>
</protein>
<feature type="transmembrane region" description="Helical" evidence="1">
    <location>
        <begin position="46"/>
        <end position="67"/>
    </location>
</feature>
<keyword evidence="1" id="KW-1133">Transmembrane helix</keyword>
<dbReference type="Proteomes" id="UP000037020">
    <property type="component" value="Unassembled WGS sequence"/>
</dbReference>
<sequence length="142" mass="14256">MQNITGKSDTGRRSARREALPAVAGAALGVAGVGAALALGDFDSPLRAPFALFFLLAAPACAVAAALRGLDPLGRWVAAAGGAIAIDLLIAQAMLALHLWSVAGGVVAVAAVSLVLCALGTSSPLLAHARRHRDRAARSRTS</sequence>
<gene>
    <name evidence="2" type="ORF">ADK38_36210</name>
</gene>
<dbReference type="RefSeq" id="WP_037967477.1">
    <property type="nucleotide sequence ID" value="NZ_JBEZAH010000001.1"/>
</dbReference>
<dbReference type="EMBL" id="LGUT01003370">
    <property type="protein sequence ID" value="KOG85521.1"/>
    <property type="molecule type" value="Genomic_DNA"/>
</dbReference>
<reference evidence="2 3" key="1">
    <citation type="submission" date="2015-07" db="EMBL/GenBank/DDBJ databases">
        <authorList>
            <person name="Ju K.-S."/>
            <person name="Doroghazi J.R."/>
            <person name="Metcalf W.W."/>
        </authorList>
    </citation>
    <scope>NUCLEOTIDE SEQUENCE [LARGE SCALE GENOMIC DNA]</scope>
    <source>
        <strain evidence="2 3">NRRL B-3589</strain>
    </source>
</reference>
<evidence type="ECO:0000313" key="2">
    <source>
        <dbReference type="EMBL" id="KOG85521.1"/>
    </source>
</evidence>
<evidence type="ECO:0000256" key="1">
    <source>
        <dbReference type="SAM" id="Phobius"/>
    </source>
</evidence>
<organism evidence="2 3">
    <name type="scientific">Streptomyces varsoviensis</name>
    <dbReference type="NCBI Taxonomy" id="67373"/>
    <lineage>
        <taxon>Bacteria</taxon>
        <taxon>Bacillati</taxon>
        <taxon>Actinomycetota</taxon>
        <taxon>Actinomycetes</taxon>
        <taxon>Kitasatosporales</taxon>
        <taxon>Streptomycetaceae</taxon>
        <taxon>Streptomyces</taxon>
    </lineage>
</organism>